<gene>
    <name evidence="2" type="ordered locus">Hoch_1745</name>
</gene>
<dbReference type="InterPro" id="IPR016024">
    <property type="entry name" value="ARM-type_fold"/>
</dbReference>
<feature type="compositionally biased region" description="Low complexity" evidence="1">
    <location>
        <begin position="125"/>
        <end position="138"/>
    </location>
</feature>
<dbReference type="SMART" id="SM00567">
    <property type="entry name" value="EZ_HEAT"/>
    <property type="match status" value="3"/>
</dbReference>
<dbReference type="RefSeq" id="WP_012826902.1">
    <property type="nucleotide sequence ID" value="NC_013440.1"/>
</dbReference>
<dbReference type="Pfam" id="PF13646">
    <property type="entry name" value="HEAT_2"/>
    <property type="match status" value="1"/>
</dbReference>
<dbReference type="EMBL" id="CP001804">
    <property type="protein sequence ID" value="ACY14294.1"/>
    <property type="molecule type" value="Genomic_DNA"/>
</dbReference>
<dbReference type="KEGG" id="hoh:Hoch_1745"/>
<dbReference type="HOGENOM" id="CLU_893616_0_0_7"/>
<dbReference type="AlphaFoldDB" id="D0LXT9"/>
<keyword evidence="2" id="KW-0456">Lyase</keyword>
<evidence type="ECO:0000313" key="2">
    <source>
        <dbReference type="EMBL" id="ACY14294.1"/>
    </source>
</evidence>
<sequence>MELVRCALALALIVGGVACTEKHSPERHTTERKTMGWPPSGAEPSRWDGAEQIPGLEIYIVRDDSPRTWGAAREVGANTYMTGKSAFDAARARVKDPSPAFLAELAMLFLDDQVAGQKPWTGPGASARAPEEQAAAEPPAVRDGVLEYWRFHAQLAGMVRCRVQLDAGAVSCELATKILRERALADDPMAVIEAELAADDIPQRTRAIEQLAAMGTPESRERLHALALNQAHYRVREAAVNAIASLRNRASTATLSRILLYDGHAEVRRAAAIALGQLGDPAGRDALERAAEGDGDGKVRGEAQHALTLLE</sequence>
<proteinExistence type="predicted"/>
<dbReference type="STRING" id="502025.Hoch_1745"/>
<dbReference type="Gene3D" id="1.25.10.10">
    <property type="entry name" value="Leucine-rich Repeat Variant"/>
    <property type="match status" value="1"/>
</dbReference>
<evidence type="ECO:0000313" key="3">
    <source>
        <dbReference type="Proteomes" id="UP000001880"/>
    </source>
</evidence>
<evidence type="ECO:0000256" key="1">
    <source>
        <dbReference type="SAM" id="MobiDB-lite"/>
    </source>
</evidence>
<dbReference type="PROSITE" id="PS51257">
    <property type="entry name" value="PROKAR_LIPOPROTEIN"/>
    <property type="match status" value="1"/>
</dbReference>
<dbReference type="SUPFAM" id="SSF48371">
    <property type="entry name" value="ARM repeat"/>
    <property type="match status" value="1"/>
</dbReference>
<dbReference type="Proteomes" id="UP000001880">
    <property type="component" value="Chromosome"/>
</dbReference>
<dbReference type="InterPro" id="IPR004155">
    <property type="entry name" value="PBS_lyase_HEAT"/>
</dbReference>
<dbReference type="eggNOG" id="COG1413">
    <property type="taxonomic scope" value="Bacteria"/>
</dbReference>
<accession>D0LXT9</accession>
<organism evidence="2 3">
    <name type="scientific">Haliangium ochraceum (strain DSM 14365 / JCM 11303 / SMP-2)</name>
    <dbReference type="NCBI Taxonomy" id="502025"/>
    <lineage>
        <taxon>Bacteria</taxon>
        <taxon>Pseudomonadati</taxon>
        <taxon>Myxococcota</taxon>
        <taxon>Polyangia</taxon>
        <taxon>Haliangiales</taxon>
        <taxon>Kofleriaceae</taxon>
        <taxon>Haliangium</taxon>
    </lineage>
</organism>
<feature type="compositionally biased region" description="Basic and acidic residues" evidence="1">
    <location>
        <begin position="22"/>
        <end position="34"/>
    </location>
</feature>
<feature type="region of interest" description="Disordered" evidence="1">
    <location>
        <begin position="119"/>
        <end position="138"/>
    </location>
</feature>
<dbReference type="PANTHER" id="PTHR12697">
    <property type="entry name" value="PBS LYASE HEAT-LIKE PROTEIN"/>
    <property type="match status" value="1"/>
</dbReference>
<dbReference type="GO" id="GO:0016491">
    <property type="term" value="F:oxidoreductase activity"/>
    <property type="evidence" value="ECO:0007669"/>
    <property type="project" value="TreeGrafter"/>
</dbReference>
<dbReference type="GO" id="GO:0016829">
    <property type="term" value="F:lyase activity"/>
    <property type="evidence" value="ECO:0007669"/>
    <property type="project" value="UniProtKB-KW"/>
</dbReference>
<dbReference type="InterPro" id="IPR011989">
    <property type="entry name" value="ARM-like"/>
</dbReference>
<keyword evidence="3" id="KW-1185">Reference proteome</keyword>
<dbReference type="PANTHER" id="PTHR12697:SF5">
    <property type="entry name" value="DEOXYHYPUSINE HYDROXYLASE"/>
    <property type="match status" value="1"/>
</dbReference>
<protein>
    <submittedName>
        <fullName evidence="2">PBS lyase HEAT domain protein repeat-containing protein</fullName>
    </submittedName>
</protein>
<name>D0LXT9_HALO1</name>
<feature type="region of interest" description="Disordered" evidence="1">
    <location>
        <begin position="22"/>
        <end position="48"/>
    </location>
</feature>
<reference evidence="2 3" key="1">
    <citation type="journal article" date="2010" name="Stand. Genomic Sci.">
        <title>Complete genome sequence of Haliangium ochraceum type strain (SMP-2).</title>
        <authorList>
            <consortium name="US DOE Joint Genome Institute (JGI-PGF)"/>
            <person name="Ivanova N."/>
            <person name="Daum C."/>
            <person name="Lang E."/>
            <person name="Abt B."/>
            <person name="Kopitz M."/>
            <person name="Saunders E."/>
            <person name="Lapidus A."/>
            <person name="Lucas S."/>
            <person name="Glavina Del Rio T."/>
            <person name="Nolan M."/>
            <person name="Tice H."/>
            <person name="Copeland A."/>
            <person name="Cheng J.F."/>
            <person name="Chen F."/>
            <person name="Bruce D."/>
            <person name="Goodwin L."/>
            <person name="Pitluck S."/>
            <person name="Mavromatis K."/>
            <person name="Pati A."/>
            <person name="Mikhailova N."/>
            <person name="Chen A."/>
            <person name="Palaniappan K."/>
            <person name="Land M."/>
            <person name="Hauser L."/>
            <person name="Chang Y.J."/>
            <person name="Jeffries C.D."/>
            <person name="Detter J.C."/>
            <person name="Brettin T."/>
            <person name="Rohde M."/>
            <person name="Goker M."/>
            <person name="Bristow J."/>
            <person name="Markowitz V."/>
            <person name="Eisen J.A."/>
            <person name="Hugenholtz P."/>
            <person name="Kyrpides N.C."/>
            <person name="Klenk H.P."/>
        </authorList>
    </citation>
    <scope>NUCLEOTIDE SEQUENCE [LARGE SCALE GENOMIC DNA]</scope>
    <source>
        <strain evidence="3">DSM 14365 / CIP 107738 / JCM 11303 / AJ 13395 / SMP-2</strain>
    </source>
</reference>